<evidence type="ECO:0000256" key="9">
    <source>
        <dbReference type="ARBA" id="ARBA00023163"/>
    </source>
</evidence>
<dbReference type="AlphaFoldDB" id="A0ABD2SEV4"/>
<sequence length="644" mass="71608">MMAVLPGENPIAVLPVDKQMGIPPLNTLPVGYRFRPTDEELVNHYLRLKINGADSQVSVIREVDICKLEPWDLPDLSVVESHDNEWFFFCPKDRKYQNGQRLNRATERGYWKATGKDRNIVAKKGAKIGMKKTLVYYIGRAPEGKRTHWVIHEYRATEKSLDGSHPGQGAFVLCRLFRKNDLKQDEHVENSNLDTEQNASVDKSPAEDELSEAATPLTVIQPLSDCDKSYAAKFSKGEMYGKQIPIESHSNSCIADDTEDQMLDITSILPVQDLEKESGNFYDPSSQPDWKIFSPLHSQMQVELGSSYLQAPFNDICGYQKDVQFPYGTNALEINDFLNSILVNSDEFSCEDSGQELASHHIDTKNYSITGPMIKDSGSCSESEAEVTQGQVEPDFFDPEVLWDNFDREAAVKREVNPLEPTVLKARSPLGASYDGNDYAVGNIGFFQNTYPGHYGYPASIGGSQVPNFLKVEQSGVRNNVVSTESGSGTGIKLRTRQMHNQPDDTQFNQPDDTQPQGTAHRRIRLQVKMQVGPVECRMRSASCQGPEIHQAVAEGEKASDEHSSTTSDNTTHKDLEGVTGETDDLSTRVKDADDSPVQESLDVSLKTATKLSSSSHVYMSKVLVVASLLVIFIGVWGCFRLCV</sequence>
<evidence type="ECO:0000256" key="6">
    <source>
        <dbReference type="ARBA" id="ARBA00023125"/>
    </source>
</evidence>
<evidence type="ECO:0000256" key="1">
    <source>
        <dbReference type="ARBA" id="ARBA00004123"/>
    </source>
</evidence>
<evidence type="ECO:0000313" key="15">
    <source>
        <dbReference type="Proteomes" id="UP001627284"/>
    </source>
</evidence>
<dbReference type="PANTHER" id="PTHR31744">
    <property type="entry name" value="PROTEIN CUP-SHAPED COTYLEDON 2-RELATED"/>
    <property type="match status" value="1"/>
</dbReference>
<evidence type="ECO:0000256" key="4">
    <source>
        <dbReference type="ARBA" id="ARBA00022989"/>
    </source>
</evidence>
<keyword evidence="9" id="KW-0804">Transcription</keyword>
<dbReference type="InterPro" id="IPR036093">
    <property type="entry name" value="NAC_dom_sf"/>
</dbReference>
<feature type="region of interest" description="Disordered" evidence="11">
    <location>
        <begin position="188"/>
        <end position="211"/>
    </location>
</feature>
<keyword evidence="8" id="KW-0010">Activator</keyword>
<dbReference type="GO" id="GO:0016020">
    <property type="term" value="C:membrane"/>
    <property type="evidence" value="ECO:0007669"/>
    <property type="project" value="UniProtKB-SubCell"/>
</dbReference>
<evidence type="ECO:0000256" key="7">
    <source>
        <dbReference type="ARBA" id="ARBA00023136"/>
    </source>
</evidence>
<dbReference type="PANTHER" id="PTHR31744:SF216">
    <property type="entry name" value="NAC TRANSCRIPTION FACTOR"/>
    <property type="match status" value="1"/>
</dbReference>
<evidence type="ECO:0000256" key="8">
    <source>
        <dbReference type="ARBA" id="ARBA00023159"/>
    </source>
</evidence>
<feature type="compositionally biased region" description="Basic and acidic residues" evidence="11">
    <location>
        <begin position="555"/>
        <end position="564"/>
    </location>
</feature>
<feature type="compositionally biased region" description="Polar residues" evidence="11">
    <location>
        <begin position="190"/>
        <end position="201"/>
    </location>
</feature>
<dbReference type="GO" id="GO:0006355">
    <property type="term" value="P:regulation of DNA-templated transcription"/>
    <property type="evidence" value="ECO:0007669"/>
    <property type="project" value="UniProtKB-ARBA"/>
</dbReference>
<keyword evidence="3 12" id="KW-0812">Transmembrane</keyword>
<protein>
    <recommendedName>
        <fullName evidence="13">NAC domain-containing protein</fullName>
    </recommendedName>
</protein>
<dbReference type="PROSITE" id="PS51005">
    <property type="entry name" value="NAC"/>
    <property type="match status" value="1"/>
</dbReference>
<dbReference type="InterPro" id="IPR003441">
    <property type="entry name" value="NAC-dom"/>
</dbReference>
<feature type="domain" description="NAC" evidence="13">
    <location>
        <begin position="28"/>
        <end position="179"/>
    </location>
</feature>
<dbReference type="GO" id="GO:0005634">
    <property type="term" value="C:nucleus"/>
    <property type="evidence" value="ECO:0007669"/>
    <property type="project" value="UniProtKB-SubCell"/>
</dbReference>
<accession>A0ABD2SEV4</accession>
<comment type="subcellular location">
    <subcellularLocation>
        <location evidence="2">Membrane</location>
        <topology evidence="2">Single-pass membrane protein</topology>
    </subcellularLocation>
    <subcellularLocation>
        <location evidence="1">Nucleus</location>
    </subcellularLocation>
</comment>
<evidence type="ECO:0000256" key="10">
    <source>
        <dbReference type="ARBA" id="ARBA00023242"/>
    </source>
</evidence>
<organism evidence="14 15">
    <name type="scientific">Solanum stoloniferum</name>
    <dbReference type="NCBI Taxonomy" id="62892"/>
    <lineage>
        <taxon>Eukaryota</taxon>
        <taxon>Viridiplantae</taxon>
        <taxon>Streptophyta</taxon>
        <taxon>Embryophyta</taxon>
        <taxon>Tracheophyta</taxon>
        <taxon>Spermatophyta</taxon>
        <taxon>Magnoliopsida</taxon>
        <taxon>eudicotyledons</taxon>
        <taxon>Gunneridae</taxon>
        <taxon>Pentapetalae</taxon>
        <taxon>asterids</taxon>
        <taxon>lamiids</taxon>
        <taxon>Solanales</taxon>
        <taxon>Solanaceae</taxon>
        <taxon>Solanoideae</taxon>
        <taxon>Solaneae</taxon>
        <taxon>Solanum</taxon>
    </lineage>
</organism>
<keyword evidence="4 12" id="KW-1133">Transmembrane helix</keyword>
<keyword evidence="5" id="KW-0805">Transcription regulation</keyword>
<dbReference type="SUPFAM" id="SSF101941">
    <property type="entry name" value="NAC domain"/>
    <property type="match status" value="1"/>
</dbReference>
<keyword evidence="15" id="KW-1185">Reference proteome</keyword>
<evidence type="ECO:0000256" key="3">
    <source>
        <dbReference type="ARBA" id="ARBA00022692"/>
    </source>
</evidence>
<dbReference type="Proteomes" id="UP001627284">
    <property type="component" value="Unassembled WGS sequence"/>
</dbReference>
<reference evidence="14 15" key="1">
    <citation type="submission" date="2024-05" db="EMBL/GenBank/DDBJ databases">
        <title>De novo assembly of an allotetraploid wild potato.</title>
        <authorList>
            <person name="Hosaka A.J."/>
        </authorList>
    </citation>
    <scope>NUCLEOTIDE SEQUENCE [LARGE SCALE GENOMIC DNA]</scope>
    <source>
        <tissue evidence="14">Young leaves</tissue>
    </source>
</reference>
<evidence type="ECO:0000259" key="13">
    <source>
        <dbReference type="PROSITE" id="PS51005"/>
    </source>
</evidence>
<feature type="region of interest" description="Disordered" evidence="11">
    <location>
        <begin position="553"/>
        <end position="596"/>
    </location>
</feature>
<evidence type="ECO:0000256" key="2">
    <source>
        <dbReference type="ARBA" id="ARBA00004167"/>
    </source>
</evidence>
<evidence type="ECO:0000256" key="5">
    <source>
        <dbReference type="ARBA" id="ARBA00023015"/>
    </source>
</evidence>
<gene>
    <name evidence="14" type="ORF">AABB24_026419</name>
</gene>
<evidence type="ECO:0000313" key="14">
    <source>
        <dbReference type="EMBL" id="KAL3342390.1"/>
    </source>
</evidence>
<dbReference type="Gene3D" id="2.170.150.80">
    <property type="entry name" value="NAC domain"/>
    <property type="match status" value="1"/>
</dbReference>
<name>A0ABD2SEV4_9SOLN</name>
<evidence type="ECO:0000256" key="12">
    <source>
        <dbReference type="SAM" id="Phobius"/>
    </source>
</evidence>
<dbReference type="GO" id="GO:0000976">
    <property type="term" value="F:transcription cis-regulatory region binding"/>
    <property type="evidence" value="ECO:0007669"/>
    <property type="project" value="UniProtKB-ARBA"/>
</dbReference>
<comment type="caution">
    <text evidence="14">The sequence shown here is derived from an EMBL/GenBank/DDBJ whole genome shotgun (WGS) entry which is preliminary data.</text>
</comment>
<dbReference type="FunFam" id="2.170.150.80:FF:000002">
    <property type="entry name" value="Nac domain-containing protein 86"/>
    <property type="match status" value="1"/>
</dbReference>
<feature type="transmembrane region" description="Helical" evidence="12">
    <location>
        <begin position="619"/>
        <end position="640"/>
    </location>
</feature>
<evidence type="ECO:0000256" key="11">
    <source>
        <dbReference type="SAM" id="MobiDB-lite"/>
    </source>
</evidence>
<keyword evidence="7 12" id="KW-0472">Membrane</keyword>
<dbReference type="Pfam" id="PF02365">
    <property type="entry name" value="NAM"/>
    <property type="match status" value="1"/>
</dbReference>
<keyword evidence="6" id="KW-0238">DNA-binding</keyword>
<proteinExistence type="predicted"/>
<dbReference type="EMBL" id="JBJKTR010000015">
    <property type="protein sequence ID" value="KAL3342390.1"/>
    <property type="molecule type" value="Genomic_DNA"/>
</dbReference>
<keyword evidence="10" id="KW-0539">Nucleus</keyword>